<dbReference type="PANTHER" id="PTHR30289:SF12">
    <property type="entry name" value="UPF0098 PROTEIN YBHB"/>
    <property type="match status" value="1"/>
</dbReference>
<dbReference type="InterPro" id="IPR005247">
    <property type="entry name" value="YbhB_YbcL/LppC-like"/>
</dbReference>
<dbReference type="CDD" id="cd00865">
    <property type="entry name" value="PEBP_bact_arch"/>
    <property type="match status" value="1"/>
</dbReference>
<dbReference type="Pfam" id="PF01161">
    <property type="entry name" value="PBP"/>
    <property type="match status" value="1"/>
</dbReference>
<comment type="caution">
    <text evidence="1">The sequence shown here is derived from an EMBL/GenBank/DDBJ whole genome shotgun (WGS) entry which is preliminary data.</text>
</comment>
<dbReference type="NCBIfam" id="TIGR00481">
    <property type="entry name" value="YbhB/YbcL family Raf kinase inhibitor-like protein"/>
    <property type="match status" value="1"/>
</dbReference>
<evidence type="ECO:0000313" key="1">
    <source>
        <dbReference type="EMBL" id="ESU79076.1"/>
    </source>
</evidence>
<dbReference type="Proteomes" id="UP000017944">
    <property type="component" value="Unassembled WGS sequence"/>
</dbReference>
<dbReference type="AlphaFoldDB" id="A0A090NGP4"/>
<accession>A0A090NGP4</accession>
<dbReference type="PATRIC" id="fig|1401327.3.peg.2202"/>
<dbReference type="EMBL" id="AXUT01000190">
    <property type="protein sequence ID" value="ESU79076.1"/>
    <property type="molecule type" value="Genomic_DNA"/>
</dbReference>
<dbReference type="PANTHER" id="PTHR30289">
    <property type="entry name" value="UNCHARACTERIZED PROTEIN YBCL-RELATED"/>
    <property type="match status" value="1"/>
</dbReference>
<dbReference type="InterPro" id="IPR008914">
    <property type="entry name" value="PEBP"/>
</dbReference>
<dbReference type="InterPro" id="IPR036610">
    <property type="entry name" value="PEBP-like_sf"/>
</dbReference>
<dbReference type="NCBIfam" id="NF007609">
    <property type="entry name" value="PRK10257.1"/>
    <property type="match status" value="1"/>
</dbReference>
<dbReference type="Gene3D" id="3.90.280.10">
    <property type="entry name" value="PEBP-like"/>
    <property type="match status" value="1"/>
</dbReference>
<sequence length="189" mass="20535">MRCRMKHFFANNGKSACGFLATLSANKKGGFMKLISNDLRDGDKLPHRHVFNGMGYDGDNISPHLAWDDVPAGTKSFVVTCYDPDAPTGSGWWHWVVVNLPADTRELPQGFGSDLVAMPDGVLQTRTDFGKTGYDGAAPPKGETHRYIFTVHALDVERIDVDEGASGAMVGFNVHFHSLASASITAMFS</sequence>
<name>A0A090NGP4_SHIDY</name>
<evidence type="ECO:0000313" key="2">
    <source>
        <dbReference type="Proteomes" id="UP000017944"/>
    </source>
</evidence>
<organism evidence="1 2">
    <name type="scientific">Shigella dysenteriae WRSd3</name>
    <dbReference type="NCBI Taxonomy" id="1401327"/>
    <lineage>
        <taxon>Bacteria</taxon>
        <taxon>Pseudomonadati</taxon>
        <taxon>Pseudomonadota</taxon>
        <taxon>Gammaproteobacteria</taxon>
        <taxon>Enterobacterales</taxon>
        <taxon>Enterobacteriaceae</taxon>
        <taxon>Shigella</taxon>
    </lineage>
</organism>
<reference evidence="1 2" key="1">
    <citation type="submission" date="2013-10" db="EMBL/GenBank/DDBJ databases">
        <title>Draft genomes and the virulence plasmids of Sd1617 vaccine constructs: WRSd3 and WRSd5.</title>
        <authorList>
            <person name="Aksomboon Vongsawan A."/>
            <person name="Venkatesan M.M."/>
            <person name="Vaisvil B."/>
            <person name="Emel G."/>
            <person name="Kepatral V."/>
            <person name="Sethabutr O."/>
            <person name="Serichantalergs O."/>
            <person name="Mason C."/>
        </authorList>
    </citation>
    <scope>NUCLEOTIDE SEQUENCE [LARGE SCALE GENOMIC DNA]</scope>
    <source>
        <strain evidence="1 2">WRSd3</strain>
    </source>
</reference>
<proteinExistence type="predicted"/>
<gene>
    <name evidence="1" type="ORF">WRSd3_02381</name>
</gene>
<dbReference type="SUPFAM" id="SSF49777">
    <property type="entry name" value="PEBP-like"/>
    <property type="match status" value="1"/>
</dbReference>
<protein>
    <submittedName>
        <fullName evidence="1">Putative phosphatidylethanolamine-binding superfamily protein</fullName>
    </submittedName>
</protein>